<feature type="transmembrane region" description="Helical" evidence="9">
    <location>
        <begin position="104"/>
        <end position="127"/>
    </location>
</feature>
<evidence type="ECO:0000313" key="12">
    <source>
        <dbReference type="Proteomes" id="UP000644507"/>
    </source>
</evidence>
<dbReference type="AlphaFoldDB" id="A0A918TW63"/>
<gene>
    <name evidence="11" type="ORF">GCM10007100_34760</name>
</gene>
<dbReference type="PANTHER" id="PTHR30625:SF15">
    <property type="entry name" value="BIOPOLYMER TRANSPORT PROTEIN EXBB"/>
    <property type="match status" value="1"/>
</dbReference>
<feature type="transmembrane region" description="Helical" evidence="9">
    <location>
        <begin position="20"/>
        <end position="41"/>
    </location>
</feature>
<dbReference type="EMBL" id="BMXI01000017">
    <property type="protein sequence ID" value="GHC64140.1"/>
    <property type="molecule type" value="Genomic_DNA"/>
</dbReference>
<evidence type="ECO:0000313" key="11">
    <source>
        <dbReference type="EMBL" id="GHC64140.1"/>
    </source>
</evidence>
<organism evidence="11 12">
    <name type="scientific">Roseibacillus persicicus</name>
    <dbReference type="NCBI Taxonomy" id="454148"/>
    <lineage>
        <taxon>Bacteria</taxon>
        <taxon>Pseudomonadati</taxon>
        <taxon>Verrucomicrobiota</taxon>
        <taxon>Verrucomicrobiia</taxon>
        <taxon>Verrucomicrobiales</taxon>
        <taxon>Verrucomicrobiaceae</taxon>
        <taxon>Roseibacillus</taxon>
    </lineage>
</organism>
<evidence type="ECO:0000256" key="6">
    <source>
        <dbReference type="ARBA" id="ARBA00022989"/>
    </source>
</evidence>
<evidence type="ECO:0000256" key="8">
    <source>
        <dbReference type="RuleBase" id="RU004057"/>
    </source>
</evidence>
<sequence>MGENFQEVVDIFREGGLVMVALASVALILYITSVAAVIYVAKGNLTTRRREEWERWIEHPEEAEGRLGEIIRYAVHGPRLSVKRVQRRFDEVFDVLIRSIDQRLIIITTLIAAAPMTGLLGTVLGMLSMFDGLGAGGGKQSMEMISAGMKEALFTTLTGLVIALPGMFFALVVRERRNQLATVLSQLQAAIVTTKFKSI</sequence>
<dbReference type="Pfam" id="PF01618">
    <property type="entry name" value="MotA_ExbB"/>
    <property type="match status" value="1"/>
</dbReference>
<keyword evidence="7 9" id="KW-0472">Membrane</keyword>
<evidence type="ECO:0000256" key="2">
    <source>
        <dbReference type="ARBA" id="ARBA00022448"/>
    </source>
</evidence>
<feature type="domain" description="MotA/TolQ/ExbB proton channel" evidence="10">
    <location>
        <begin position="81"/>
        <end position="182"/>
    </location>
</feature>
<keyword evidence="3" id="KW-1003">Cell membrane</keyword>
<keyword evidence="6 9" id="KW-1133">Transmembrane helix</keyword>
<evidence type="ECO:0000256" key="4">
    <source>
        <dbReference type="ARBA" id="ARBA00022692"/>
    </source>
</evidence>
<comment type="similarity">
    <text evidence="8">Belongs to the exbB/tolQ family.</text>
</comment>
<dbReference type="InterPro" id="IPR050790">
    <property type="entry name" value="ExbB/TolQ_transport"/>
</dbReference>
<dbReference type="GO" id="GO:0005886">
    <property type="term" value="C:plasma membrane"/>
    <property type="evidence" value="ECO:0007669"/>
    <property type="project" value="UniProtKB-SubCell"/>
</dbReference>
<keyword evidence="5 8" id="KW-0653">Protein transport</keyword>
<evidence type="ECO:0000256" key="5">
    <source>
        <dbReference type="ARBA" id="ARBA00022927"/>
    </source>
</evidence>
<evidence type="ECO:0000256" key="3">
    <source>
        <dbReference type="ARBA" id="ARBA00022475"/>
    </source>
</evidence>
<keyword evidence="4 9" id="KW-0812">Transmembrane</keyword>
<reference evidence="11" key="2">
    <citation type="submission" date="2020-09" db="EMBL/GenBank/DDBJ databases">
        <authorList>
            <person name="Sun Q."/>
            <person name="Kim S."/>
        </authorList>
    </citation>
    <scope>NUCLEOTIDE SEQUENCE</scope>
    <source>
        <strain evidence="11">KCTC 12988</strain>
    </source>
</reference>
<evidence type="ECO:0000256" key="7">
    <source>
        <dbReference type="ARBA" id="ARBA00023136"/>
    </source>
</evidence>
<evidence type="ECO:0000256" key="9">
    <source>
        <dbReference type="SAM" id="Phobius"/>
    </source>
</evidence>
<comment type="caution">
    <text evidence="11">The sequence shown here is derived from an EMBL/GenBank/DDBJ whole genome shotgun (WGS) entry which is preliminary data.</text>
</comment>
<dbReference type="Proteomes" id="UP000644507">
    <property type="component" value="Unassembled WGS sequence"/>
</dbReference>
<reference evidence="11" key="1">
    <citation type="journal article" date="2014" name="Int. J. Syst. Evol. Microbiol.">
        <title>Complete genome sequence of Corynebacterium casei LMG S-19264T (=DSM 44701T), isolated from a smear-ripened cheese.</title>
        <authorList>
            <consortium name="US DOE Joint Genome Institute (JGI-PGF)"/>
            <person name="Walter F."/>
            <person name="Albersmeier A."/>
            <person name="Kalinowski J."/>
            <person name="Ruckert C."/>
        </authorList>
    </citation>
    <scope>NUCLEOTIDE SEQUENCE</scope>
    <source>
        <strain evidence="11">KCTC 12988</strain>
    </source>
</reference>
<evidence type="ECO:0000259" key="10">
    <source>
        <dbReference type="Pfam" id="PF01618"/>
    </source>
</evidence>
<evidence type="ECO:0000256" key="1">
    <source>
        <dbReference type="ARBA" id="ARBA00004651"/>
    </source>
</evidence>
<protein>
    <submittedName>
        <fullName evidence="11">Biopolymer transporter ExbB</fullName>
    </submittedName>
</protein>
<keyword evidence="12" id="KW-1185">Reference proteome</keyword>
<dbReference type="RefSeq" id="WP_189572938.1">
    <property type="nucleotide sequence ID" value="NZ_BMXI01000017.1"/>
</dbReference>
<accession>A0A918TW63</accession>
<feature type="transmembrane region" description="Helical" evidence="9">
    <location>
        <begin position="152"/>
        <end position="173"/>
    </location>
</feature>
<dbReference type="InterPro" id="IPR002898">
    <property type="entry name" value="MotA_ExbB_proton_chnl"/>
</dbReference>
<comment type="subcellular location">
    <subcellularLocation>
        <location evidence="1">Cell membrane</location>
        <topology evidence="1">Multi-pass membrane protein</topology>
    </subcellularLocation>
    <subcellularLocation>
        <location evidence="8">Membrane</location>
        <topology evidence="8">Multi-pass membrane protein</topology>
    </subcellularLocation>
</comment>
<name>A0A918TW63_9BACT</name>
<keyword evidence="2 8" id="KW-0813">Transport</keyword>
<dbReference type="GO" id="GO:0017038">
    <property type="term" value="P:protein import"/>
    <property type="evidence" value="ECO:0007669"/>
    <property type="project" value="TreeGrafter"/>
</dbReference>
<dbReference type="PANTHER" id="PTHR30625">
    <property type="entry name" value="PROTEIN TOLQ"/>
    <property type="match status" value="1"/>
</dbReference>
<proteinExistence type="inferred from homology"/>